<protein>
    <submittedName>
        <fullName evidence="1">Glycosyltransferase involved in cell wall biosynthesis</fullName>
    </submittedName>
</protein>
<sequence>MTRPLRVLSLYEGFFAGGARILHSDVVAGLHDGLRQQHSVLSIASRAVRDASVQEMTDDPRYRRLTAAGVQVHTLGRTAGDQPLDPEGYSIRELLTARAALIGADVVLSLKEQPLGLLVALARRGWMPDVPVAACLHRSDPVHSGAALSWLAEASATGLLDATVSCADATDEAYSRLGATPTERFVVPNGIDTRRFRPGTNEERARMRRALDIPAGAPVVVYAARFDAMKDPGLFLRSVAAHLEAAPETHYVLCGAGMTADNAALRELMTDAGLSPDDARLHPLGIRDDMPSVYAVADIVALTSAFGEASPLCLIEGAACGATPVTTAVGDAPTIVAGIGVVTPRDADAIAAAWTRVLAERPTLRAAALAARPRLDRARMVEDYRAAVSSLTAVAERAA</sequence>
<dbReference type="RefSeq" id="WP_121057736.1">
    <property type="nucleotide sequence ID" value="NZ_RCDB01000001.1"/>
</dbReference>
<dbReference type="Pfam" id="PF13692">
    <property type="entry name" value="Glyco_trans_1_4"/>
    <property type="match status" value="1"/>
</dbReference>
<gene>
    <name evidence="1" type="ORF">C7474_0928</name>
</gene>
<dbReference type="AlphaFoldDB" id="A0A498CFB3"/>
<dbReference type="PANTHER" id="PTHR12526">
    <property type="entry name" value="GLYCOSYLTRANSFERASE"/>
    <property type="match status" value="1"/>
</dbReference>
<reference evidence="1 2" key="1">
    <citation type="journal article" date="2015" name="Stand. Genomic Sci.">
        <title>Genomic Encyclopedia of Bacterial and Archaeal Type Strains, Phase III: the genomes of soil and plant-associated and newly described type strains.</title>
        <authorList>
            <person name="Whitman W.B."/>
            <person name="Woyke T."/>
            <person name="Klenk H.P."/>
            <person name="Zhou Y."/>
            <person name="Lilburn T.G."/>
            <person name="Beck B.J."/>
            <person name="De Vos P."/>
            <person name="Vandamme P."/>
            <person name="Eisen J.A."/>
            <person name="Garrity G."/>
            <person name="Hugenholtz P."/>
            <person name="Kyrpides N.C."/>
        </authorList>
    </citation>
    <scope>NUCLEOTIDE SEQUENCE [LARGE SCALE GENOMIC DNA]</scope>
    <source>
        <strain evidence="1 2">S2T63</strain>
    </source>
</reference>
<comment type="caution">
    <text evidence="1">The sequence shown here is derived from an EMBL/GenBank/DDBJ whole genome shotgun (WGS) entry which is preliminary data.</text>
</comment>
<dbReference type="Proteomes" id="UP000273158">
    <property type="component" value="Unassembled WGS sequence"/>
</dbReference>
<dbReference type="OrthoDB" id="5136778at2"/>
<dbReference type="PANTHER" id="PTHR12526:SF637">
    <property type="entry name" value="GLYCOSYLTRANSFERASE EPSF-RELATED"/>
    <property type="match status" value="1"/>
</dbReference>
<keyword evidence="1" id="KW-0808">Transferase</keyword>
<name>A0A498CFB3_9MICO</name>
<evidence type="ECO:0000313" key="1">
    <source>
        <dbReference type="EMBL" id="RLK52966.1"/>
    </source>
</evidence>
<dbReference type="GO" id="GO:0016757">
    <property type="term" value="F:glycosyltransferase activity"/>
    <property type="evidence" value="ECO:0007669"/>
    <property type="project" value="UniProtKB-KW"/>
</dbReference>
<proteinExistence type="predicted"/>
<accession>A0A498CFB3</accession>
<evidence type="ECO:0000313" key="2">
    <source>
        <dbReference type="Proteomes" id="UP000273158"/>
    </source>
</evidence>
<dbReference type="EMBL" id="RCDB01000001">
    <property type="protein sequence ID" value="RLK52966.1"/>
    <property type="molecule type" value="Genomic_DNA"/>
</dbReference>
<dbReference type="Gene3D" id="3.40.50.2000">
    <property type="entry name" value="Glycogen Phosphorylase B"/>
    <property type="match status" value="2"/>
</dbReference>
<dbReference type="SUPFAM" id="SSF53756">
    <property type="entry name" value="UDP-Glycosyltransferase/glycogen phosphorylase"/>
    <property type="match status" value="1"/>
</dbReference>
<organism evidence="1 2">
    <name type="scientific">Microbacterium telephonicum</name>
    <dbReference type="NCBI Taxonomy" id="1714841"/>
    <lineage>
        <taxon>Bacteria</taxon>
        <taxon>Bacillati</taxon>
        <taxon>Actinomycetota</taxon>
        <taxon>Actinomycetes</taxon>
        <taxon>Micrococcales</taxon>
        <taxon>Microbacteriaceae</taxon>
        <taxon>Microbacterium</taxon>
    </lineage>
</organism>
<keyword evidence="2" id="KW-1185">Reference proteome</keyword>